<dbReference type="InterPro" id="IPR015807">
    <property type="entry name" value="His-tRNA-ligase"/>
</dbReference>
<dbReference type="SUPFAM" id="SSF52954">
    <property type="entry name" value="Class II aaRS ABD-related"/>
    <property type="match status" value="1"/>
</dbReference>
<evidence type="ECO:0000256" key="4">
    <source>
        <dbReference type="ARBA" id="ARBA00047639"/>
    </source>
</evidence>
<feature type="binding site" evidence="6">
    <location>
        <begin position="264"/>
        <end position="265"/>
    </location>
    <ligand>
        <name>L-histidine</name>
        <dbReference type="ChEBI" id="CHEBI:57595"/>
    </ligand>
</feature>
<feature type="binding site" evidence="6">
    <location>
        <position position="260"/>
    </location>
    <ligand>
        <name>L-histidine</name>
        <dbReference type="ChEBI" id="CHEBI:57595"/>
    </ligand>
</feature>
<feature type="binding site" evidence="6">
    <location>
        <position position="129"/>
    </location>
    <ligand>
        <name>L-histidine</name>
        <dbReference type="ChEBI" id="CHEBI:57595"/>
    </ligand>
</feature>
<organism evidence="8 9">
    <name type="scientific">candidate division CPR2 bacterium GW2011_GWC2_39_10</name>
    <dbReference type="NCBI Taxonomy" id="1618345"/>
    <lineage>
        <taxon>Bacteria</taxon>
        <taxon>Bacteria division CPR2</taxon>
    </lineage>
</organism>
<feature type="binding site" evidence="6">
    <location>
        <position position="133"/>
    </location>
    <ligand>
        <name>L-histidine</name>
        <dbReference type="ChEBI" id="CHEBI:57595"/>
    </ligand>
</feature>
<dbReference type="Gene3D" id="3.30.930.10">
    <property type="entry name" value="Bira Bifunctional Protein, Domain 2"/>
    <property type="match status" value="1"/>
</dbReference>
<dbReference type="STRING" id="1618345.UT18_C0011G0043"/>
<keyword evidence="3 5" id="KW-0030">Aminoacyl-tRNA synthetase</keyword>
<dbReference type="PANTHER" id="PTHR43707">
    <property type="entry name" value="HISTIDYL-TRNA SYNTHETASE"/>
    <property type="match status" value="1"/>
</dbReference>
<evidence type="ECO:0000256" key="6">
    <source>
        <dbReference type="PIRSR" id="PIRSR001549-1"/>
    </source>
</evidence>
<comment type="caution">
    <text evidence="8">The sequence shown here is derived from an EMBL/GenBank/DDBJ whole genome shotgun (WGS) entry which is preliminary data.</text>
</comment>
<dbReference type="InterPro" id="IPR004154">
    <property type="entry name" value="Anticodon-bd"/>
</dbReference>
<sequence>MAKKIIQKPRGTQDILPPDQKYWDFVVNNFKNVLEGCGFGRIITPTFEDTALFERGIGTSTDIVEKEMYSFKDKSDNSLTLRPEGTASVARAYLEDGISSWLQPVKLYYINALFRYERPQSGRFREHHQIGAEIIGDPGPLRDVEIISLICRCFKRLNLNSISLQLNSIGCQACRPQYMRSLKSYYKDHLNSVCEDCTRRYEKNPLRLLDCKEKACRLVAENAPQQINALCPDCHEHFKTVLEFLDDLSIPYELNTKIVRGLDYYTRTVFEFWYINEEFGAQNAICGGGRYDMLIESLGGKPTAGIGFGVGIERLMLVLKNEAGILVPELNVPKIYIAQLGGAAKKQAFMLAQLLLDNDIPIASRFDKKSVGEQLSEASELKVPYAIIIGQKEAIDNTAIIKDMYTGFQETLPQEKIVSEIVKRLS</sequence>
<dbReference type="GO" id="GO:0006427">
    <property type="term" value="P:histidyl-tRNA aminoacylation"/>
    <property type="evidence" value="ECO:0007669"/>
    <property type="project" value="UniProtKB-UniRule"/>
</dbReference>
<dbReference type="EC" id="6.1.1.21" evidence="5"/>
<dbReference type="Pfam" id="PF03129">
    <property type="entry name" value="HGTP_anticodon"/>
    <property type="match status" value="1"/>
</dbReference>
<accession>A0A0G0LTH7</accession>
<evidence type="ECO:0000313" key="9">
    <source>
        <dbReference type="Proteomes" id="UP000034207"/>
    </source>
</evidence>
<dbReference type="EMBL" id="LBVV01000011">
    <property type="protein sequence ID" value="KKQ94337.1"/>
    <property type="molecule type" value="Genomic_DNA"/>
</dbReference>
<evidence type="ECO:0000256" key="3">
    <source>
        <dbReference type="ARBA" id="ARBA00023146"/>
    </source>
</evidence>
<dbReference type="GO" id="GO:0004821">
    <property type="term" value="F:histidine-tRNA ligase activity"/>
    <property type="evidence" value="ECO:0007669"/>
    <property type="project" value="UniProtKB-UniRule"/>
</dbReference>
<feature type="domain" description="Aminoacyl-transfer RNA synthetases class-II family profile" evidence="7">
    <location>
        <begin position="10"/>
        <end position="328"/>
    </location>
</feature>
<evidence type="ECO:0000256" key="5">
    <source>
        <dbReference type="HAMAP-Rule" id="MF_00127"/>
    </source>
</evidence>
<proteinExistence type="inferred from homology"/>
<keyword evidence="5" id="KW-0963">Cytoplasm</keyword>
<dbReference type="PIRSF" id="PIRSF001549">
    <property type="entry name" value="His-tRNA_synth"/>
    <property type="match status" value="1"/>
</dbReference>
<comment type="similarity">
    <text evidence="1 5">Belongs to the class-II aminoacyl-tRNA synthetase family.</text>
</comment>
<dbReference type="SUPFAM" id="SSF55681">
    <property type="entry name" value="Class II aaRS and biotin synthetases"/>
    <property type="match status" value="1"/>
</dbReference>
<gene>
    <name evidence="5" type="primary">hisS</name>
    <name evidence="8" type="ORF">UT18_C0011G0043</name>
</gene>
<evidence type="ECO:0000313" key="8">
    <source>
        <dbReference type="EMBL" id="KKQ94337.1"/>
    </source>
</evidence>
<keyword evidence="5" id="KW-0648">Protein biosynthesis</keyword>
<evidence type="ECO:0000256" key="2">
    <source>
        <dbReference type="ARBA" id="ARBA00022741"/>
    </source>
</evidence>
<dbReference type="InterPro" id="IPR004516">
    <property type="entry name" value="HisRS/HisZ"/>
</dbReference>
<comment type="subunit">
    <text evidence="5">Homodimer.</text>
</comment>
<dbReference type="InterPro" id="IPR045864">
    <property type="entry name" value="aa-tRNA-synth_II/BPL/LPL"/>
</dbReference>
<comment type="subcellular location">
    <subcellularLocation>
        <location evidence="5">Cytoplasm</location>
    </subcellularLocation>
</comment>
<feature type="binding site" evidence="6">
    <location>
        <position position="115"/>
    </location>
    <ligand>
        <name>L-histidine</name>
        <dbReference type="ChEBI" id="CHEBI:57595"/>
    </ligand>
</feature>
<dbReference type="PROSITE" id="PS50862">
    <property type="entry name" value="AA_TRNA_LIGASE_II"/>
    <property type="match status" value="1"/>
</dbReference>
<comment type="catalytic activity">
    <reaction evidence="4 5">
        <text>tRNA(His) + L-histidine + ATP = L-histidyl-tRNA(His) + AMP + diphosphate + H(+)</text>
        <dbReference type="Rhea" id="RHEA:17313"/>
        <dbReference type="Rhea" id="RHEA-COMP:9665"/>
        <dbReference type="Rhea" id="RHEA-COMP:9689"/>
        <dbReference type="ChEBI" id="CHEBI:15378"/>
        <dbReference type="ChEBI" id="CHEBI:30616"/>
        <dbReference type="ChEBI" id="CHEBI:33019"/>
        <dbReference type="ChEBI" id="CHEBI:57595"/>
        <dbReference type="ChEBI" id="CHEBI:78442"/>
        <dbReference type="ChEBI" id="CHEBI:78527"/>
        <dbReference type="ChEBI" id="CHEBI:456215"/>
        <dbReference type="EC" id="6.1.1.21"/>
    </reaction>
</comment>
<keyword evidence="5 8" id="KW-0436">Ligase</keyword>
<dbReference type="Pfam" id="PF13393">
    <property type="entry name" value="tRNA-synt_His"/>
    <property type="match status" value="1"/>
</dbReference>
<dbReference type="InterPro" id="IPR006195">
    <property type="entry name" value="aa-tRNA-synth_II"/>
</dbReference>
<dbReference type="HAMAP" id="MF_00127">
    <property type="entry name" value="His_tRNA_synth"/>
    <property type="match status" value="1"/>
</dbReference>
<reference evidence="8 9" key="1">
    <citation type="journal article" date="2015" name="Nature">
        <title>rRNA introns, odd ribosomes, and small enigmatic genomes across a large radiation of phyla.</title>
        <authorList>
            <person name="Brown C.T."/>
            <person name="Hug L.A."/>
            <person name="Thomas B.C."/>
            <person name="Sharon I."/>
            <person name="Castelle C.J."/>
            <person name="Singh A."/>
            <person name="Wilkins M.J."/>
            <person name="Williams K.H."/>
            <person name="Banfield J.F."/>
        </authorList>
    </citation>
    <scope>NUCLEOTIDE SEQUENCE [LARGE SCALE GENOMIC DNA]</scope>
</reference>
<dbReference type="InterPro" id="IPR041715">
    <property type="entry name" value="HisRS-like_core"/>
</dbReference>
<name>A0A0G0LTH7_UNCC2</name>
<dbReference type="Proteomes" id="UP000034207">
    <property type="component" value="Unassembled WGS sequence"/>
</dbReference>
<keyword evidence="5" id="KW-0067">ATP-binding</keyword>
<dbReference type="Gene3D" id="3.40.50.800">
    <property type="entry name" value="Anticodon-binding domain"/>
    <property type="match status" value="1"/>
</dbReference>
<dbReference type="PANTHER" id="PTHR43707:SF1">
    <property type="entry name" value="HISTIDINE--TRNA LIGASE, MITOCHONDRIAL-RELATED"/>
    <property type="match status" value="1"/>
</dbReference>
<evidence type="ECO:0000259" key="7">
    <source>
        <dbReference type="PROSITE" id="PS50862"/>
    </source>
</evidence>
<dbReference type="NCBIfam" id="TIGR00442">
    <property type="entry name" value="hisS"/>
    <property type="match status" value="1"/>
</dbReference>
<evidence type="ECO:0000256" key="1">
    <source>
        <dbReference type="ARBA" id="ARBA00008226"/>
    </source>
</evidence>
<dbReference type="GO" id="GO:0005524">
    <property type="term" value="F:ATP binding"/>
    <property type="evidence" value="ECO:0007669"/>
    <property type="project" value="UniProtKB-UniRule"/>
</dbReference>
<protein>
    <recommendedName>
        <fullName evidence="5">Histidine--tRNA ligase</fullName>
        <ecNumber evidence="5">6.1.1.21</ecNumber>
    </recommendedName>
    <alternativeName>
        <fullName evidence="5">Histidyl-tRNA synthetase</fullName>
        <shortName evidence="5">HisRS</shortName>
    </alternativeName>
</protein>
<dbReference type="InterPro" id="IPR036621">
    <property type="entry name" value="Anticodon-bd_dom_sf"/>
</dbReference>
<dbReference type="GO" id="GO:0005737">
    <property type="term" value="C:cytoplasm"/>
    <property type="evidence" value="ECO:0007669"/>
    <property type="project" value="UniProtKB-SubCell"/>
</dbReference>
<dbReference type="PATRIC" id="fig|1618345.3.peg.730"/>
<feature type="binding site" evidence="6">
    <location>
        <begin position="84"/>
        <end position="86"/>
    </location>
    <ligand>
        <name>L-histidine</name>
        <dbReference type="ChEBI" id="CHEBI:57595"/>
    </ligand>
</feature>
<dbReference type="CDD" id="cd00773">
    <property type="entry name" value="HisRS-like_core"/>
    <property type="match status" value="1"/>
</dbReference>
<dbReference type="AlphaFoldDB" id="A0A0G0LTH7"/>
<keyword evidence="2 5" id="KW-0547">Nucleotide-binding</keyword>